<feature type="chain" id="PRO_5045252210" evidence="1">
    <location>
        <begin position="28"/>
        <end position="484"/>
    </location>
</feature>
<name>A0ABU0IYS4_9CAUL</name>
<protein>
    <submittedName>
        <fullName evidence="2">Phosphate-selective porin OprO/OprP</fullName>
    </submittedName>
</protein>
<dbReference type="Gene3D" id="2.40.160.10">
    <property type="entry name" value="Porin"/>
    <property type="match status" value="1"/>
</dbReference>
<dbReference type="InterPro" id="IPR010870">
    <property type="entry name" value="Porin_O/P"/>
</dbReference>
<organism evidence="2 3">
    <name type="scientific">Caulobacter ginsengisoli</name>
    <dbReference type="NCBI Taxonomy" id="400775"/>
    <lineage>
        <taxon>Bacteria</taxon>
        <taxon>Pseudomonadati</taxon>
        <taxon>Pseudomonadota</taxon>
        <taxon>Alphaproteobacteria</taxon>
        <taxon>Caulobacterales</taxon>
        <taxon>Caulobacteraceae</taxon>
        <taxon>Caulobacter</taxon>
    </lineage>
</organism>
<dbReference type="Pfam" id="PF07396">
    <property type="entry name" value="Porin_O_P"/>
    <property type="match status" value="1"/>
</dbReference>
<dbReference type="Proteomes" id="UP001228905">
    <property type="component" value="Unassembled WGS sequence"/>
</dbReference>
<evidence type="ECO:0000313" key="2">
    <source>
        <dbReference type="EMBL" id="MDQ0466471.1"/>
    </source>
</evidence>
<dbReference type="InterPro" id="IPR023614">
    <property type="entry name" value="Porin_dom_sf"/>
</dbReference>
<sequence length="484" mass="51276">MKRRTLQSLLATGVATCAVLAGVPAGAQETGDTQARIAALEAQLAVLKGQIDDLKGQLQKPPPAAAAPASADPSAVKATLKNGRPTLATGDGQFTASIRGVMQLDTARYFQDDNLPASVTIGRDLNSGTNFRRGRLGVEGRLFGDFSYNILLDFGGSGTDGSTTLHELWLQYEGLKPFKLKVGAFPPNLGLEDGASTTGSLFPERPSSAEIARGLAGADKRIGAQLLANGDRWLVAAAVTGAKTTDAATFDEQLGYTFRVAGAPLKGADWRIQIGANASIVAQPAQTALAGPYPVTLSDRPELRVDGSQLASTGAIDAGGARHWGLEAAGQWGGVLIQGEYFDYRIERRNPAAGVTDPRFNGWYVEGGWVLTGEARKFNPETAAFDAPPVTRPFNLKNGGWGTWELAARYSTVDLNHDETALLAADRVRGGEQSITSLGVNWFLNPTVRLSLDYLDVSVDRLTAGGLQAGQDYQALNLRSQFAF</sequence>
<evidence type="ECO:0000313" key="3">
    <source>
        <dbReference type="Proteomes" id="UP001228905"/>
    </source>
</evidence>
<gene>
    <name evidence="2" type="ORF">QO010_004264</name>
</gene>
<dbReference type="EMBL" id="JAUSVS010000011">
    <property type="protein sequence ID" value="MDQ0466471.1"/>
    <property type="molecule type" value="Genomic_DNA"/>
</dbReference>
<accession>A0ABU0IYS4</accession>
<feature type="signal peptide" evidence="1">
    <location>
        <begin position="1"/>
        <end position="27"/>
    </location>
</feature>
<evidence type="ECO:0000256" key="1">
    <source>
        <dbReference type="SAM" id="SignalP"/>
    </source>
</evidence>
<proteinExistence type="predicted"/>
<dbReference type="RefSeq" id="WP_307352569.1">
    <property type="nucleotide sequence ID" value="NZ_JAUSVS010000011.1"/>
</dbReference>
<keyword evidence="1" id="KW-0732">Signal</keyword>
<comment type="caution">
    <text evidence="2">The sequence shown here is derived from an EMBL/GenBank/DDBJ whole genome shotgun (WGS) entry which is preliminary data.</text>
</comment>
<reference evidence="2 3" key="1">
    <citation type="submission" date="2023-07" db="EMBL/GenBank/DDBJ databases">
        <title>Genomic Encyclopedia of Type Strains, Phase IV (KMG-IV): sequencing the most valuable type-strain genomes for metagenomic binning, comparative biology and taxonomic classification.</title>
        <authorList>
            <person name="Goeker M."/>
        </authorList>
    </citation>
    <scope>NUCLEOTIDE SEQUENCE [LARGE SCALE GENOMIC DNA]</scope>
    <source>
        <strain evidence="2 3">DSM 18695</strain>
    </source>
</reference>
<keyword evidence="3" id="KW-1185">Reference proteome</keyword>
<dbReference type="SUPFAM" id="SSF56935">
    <property type="entry name" value="Porins"/>
    <property type="match status" value="1"/>
</dbReference>